<evidence type="ECO:0000259" key="1">
    <source>
        <dbReference type="PROSITE" id="PS51707"/>
    </source>
</evidence>
<dbReference type="STRING" id="1802200.A2812_03465"/>
<evidence type="ECO:0000313" key="2">
    <source>
        <dbReference type="EMBL" id="OGZ64230.1"/>
    </source>
</evidence>
<proteinExistence type="predicted"/>
<dbReference type="InterPro" id="IPR033469">
    <property type="entry name" value="CYTH-like_dom_sf"/>
</dbReference>
<gene>
    <name evidence="2" type="ORF">A2812_03465</name>
</gene>
<evidence type="ECO:0000313" key="3">
    <source>
        <dbReference type="Proteomes" id="UP000177190"/>
    </source>
</evidence>
<dbReference type="Proteomes" id="UP000177190">
    <property type="component" value="Unassembled WGS sequence"/>
</dbReference>
<feature type="domain" description="CYTH" evidence="1">
    <location>
        <begin position="1"/>
        <end position="170"/>
    </location>
</feature>
<protein>
    <recommendedName>
        <fullName evidence="1">CYTH domain-containing protein</fullName>
    </recommendedName>
</protein>
<dbReference type="InterPro" id="IPR023577">
    <property type="entry name" value="CYTH_domain"/>
</dbReference>
<dbReference type="Pfam" id="PF01928">
    <property type="entry name" value="CYTH"/>
    <property type="match status" value="1"/>
</dbReference>
<reference evidence="2 3" key="1">
    <citation type="journal article" date="2016" name="Nat. Commun.">
        <title>Thousands of microbial genomes shed light on interconnected biogeochemical processes in an aquifer system.</title>
        <authorList>
            <person name="Anantharaman K."/>
            <person name="Brown C.T."/>
            <person name="Hug L.A."/>
            <person name="Sharon I."/>
            <person name="Castelle C.J."/>
            <person name="Probst A.J."/>
            <person name="Thomas B.C."/>
            <person name="Singh A."/>
            <person name="Wilkins M.J."/>
            <person name="Karaoz U."/>
            <person name="Brodie E.L."/>
            <person name="Williams K.H."/>
            <person name="Hubbard S.S."/>
            <person name="Banfield J.F."/>
        </authorList>
    </citation>
    <scope>NUCLEOTIDE SEQUENCE [LARGE SCALE GENOMIC DNA]</scope>
</reference>
<dbReference type="AlphaFoldDB" id="A0A1G2HPQ7"/>
<sequence>MEIEYEATFLDVNKDETRERFKSAGAKLVKPEFMQKRVVFNLPAGHEKTHAWLRVRDEQDKITMSYKETGAGKIDDQKEICLEINDFKAGEEFLESIGCEKKSYQETKREIWELDGVEICIDEWPFLEPFVEIEGKSEKEVKAVSEKLGFDYSKAWFCATTQIYSKKYDIPFDVINNGIPEITFDMENPFFKLNKKK</sequence>
<name>A0A1G2HPQ7_9BACT</name>
<dbReference type="SUPFAM" id="SSF55154">
    <property type="entry name" value="CYTH-like phosphatases"/>
    <property type="match status" value="1"/>
</dbReference>
<organism evidence="2 3">
    <name type="scientific">Candidatus Staskawiczbacteria bacterium RIFCSPHIGHO2_01_FULL_36_16</name>
    <dbReference type="NCBI Taxonomy" id="1802200"/>
    <lineage>
        <taxon>Bacteria</taxon>
        <taxon>Candidatus Staskawicziibacteriota</taxon>
    </lineage>
</organism>
<dbReference type="PROSITE" id="PS51707">
    <property type="entry name" value="CYTH"/>
    <property type="match status" value="1"/>
</dbReference>
<accession>A0A1G2HPQ7</accession>
<comment type="caution">
    <text evidence="2">The sequence shown here is derived from an EMBL/GenBank/DDBJ whole genome shotgun (WGS) entry which is preliminary data.</text>
</comment>
<dbReference type="EMBL" id="MHOM01000025">
    <property type="protein sequence ID" value="OGZ64230.1"/>
    <property type="molecule type" value="Genomic_DNA"/>
</dbReference>
<dbReference type="Gene3D" id="2.40.320.10">
    <property type="entry name" value="Hypothetical Protein Pfu-838710-001"/>
    <property type="match status" value="1"/>
</dbReference>